<gene>
    <name evidence="3" type="ORF">QBC42DRAFT_200753</name>
</gene>
<reference evidence="3" key="1">
    <citation type="journal article" date="2023" name="Mol. Phylogenet. Evol.">
        <title>Genome-scale phylogeny and comparative genomics of the fungal order Sordariales.</title>
        <authorList>
            <person name="Hensen N."/>
            <person name="Bonometti L."/>
            <person name="Westerberg I."/>
            <person name="Brannstrom I.O."/>
            <person name="Guillou S."/>
            <person name="Cros-Aarteil S."/>
            <person name="Calhoun S."/>
            <person name="Haridas S."/>
            <person name="Kuo A."/>
            <person name="Mondo S."/>
            <person name="Pangilinan J."/>
            <person name="Riley R."/>
            <person name="LaButti K."/>
            <person name="Andreopoulos B."/>
            <person name="Lipzen A."/>
            <person name="Chen C."/>
            <person name="Yan M."/>
            <person name="Daum C."/>
            <person name="Ng V."/>
            <person name="Clum A."/>
            <person name="Steindorff A."/>
            <person name="Ohm R.A."/>
            <person name="Martin F."/>
            <person name="Silar P."/>
            <person name="Natvig D.O."/>
            <person name="Lalanne C."/>
            <person name="Gautier V."/>
            <person name="Ament-Velasquez S.L."/>
            <person name="Kruys A."/>
            <person name="Hutchinson M.I."/>
            <person name="Powell A.J."/>
            <person name="Barry K."/>
            <person name="Miller A.N."/>
            <person name="Grigoriev I.V."/>
            <person name="Debuchy R."/>
            <person name="Gladieux P."/>
            <person name="Hiltunen Thoren M."/>
            <person name="Johannesson H."/>
        </authorList>
    </citation>
    <scope>NUCLEOTIDE SEQUENCE</scope>
    <source>
        <strain evidence="3">PSN324</strain>
    </source>
</reference>
<dbReference type="Pfam" id="PF10645">
    <property type="entry name" value="Carb_bind"/>
    <property type="match status" value="1"/>
</dbReference>
<dbReference type="InterPro" id="IPR018909">
    <property type="entry name" value="Eng1_septum"/>
</dbReference>
<evidence type="ECO:0000313" key="3">
    <source>
        <dbReference type="EMBL" id="KAK4462646.1"/>
    </source>
</evidence>
<evidence type="ECO:0000259" key="2">
    <source>
        <dbReference type="Pfam" id="PF10645"/>
    </source>
</evidence>
<organism evidence="3 4">
    <name type="scientific">Cladorrhinum samala</name>
    <dbReference type="NCBI Taxonomy" id="585594"/>
    <lineage>
        <taxon>Eukaryota</taxon>
        <taxon>Fungi</taxon>
        <taxon>Dikarya</taxon>
        <taxon>Ascomycota</taxon>
        <taxon>Pezizomycotina</taxon>
        <taxon>Sordariomycetes</taxon>
        <taxon>Sordariomycetidae</taxon>
        <taxon>Sordariales</taxon>
        <taxon>Podosporaceae</taxon>
        <taxon>Cladorrhinum</taxon>
    </lineage>
</organism>
<feature type="signal peptide" evidence="1">
    <location>
        <begin position="1"/>
        <end position="23"/>
    </location>
</feature>
<keyword evidence="1" id="KW-0732">Signal</keyword>
<dbReference type="GO" id="GO:0030246">
    <property type="term" value="F:carbohydrate binding"/>
    <property type="evidence" value="ECO:0007669"/>
    <property type="project" value="InterPro"/>
</dbReference>
<proteinExistence type="predicted"/>
<keyword evidence="4" id="KW-1185">Reference proteome</keyword>
<dbReference type="Proteomes" id="UP001321749">
    <property type="component" value="Unassembled WGS sequence"/>
</dbReference>
<accession>A0AAV9HSC8</accession>
<dbReference type="AlphaFoldDB" id="A0AAV9HSC8"/>
<comment type="caution">
    <text evidence="3">The sequence shown here is derived from an EMBL/GenBank/DDBJ whole genome shotgun (WGS) entry which is preliminary data.</text>
</comment>
<name>A0AAV9HSC8_9PEZI</name>
<reference evidence="3" key="2">
    <citation type="submission" date="2023-06" db="EMBL/GenBank/DDBJ databases">
        <authorList>
            <consortium name="Lawrence Berkeley National Laboratory"/>
            <person name="Mondo S.J."/>
            <person name="Hensen N."/>
            <person name="Bonometti L."/>
            <person name="Westerberg I."/>
            <person name="Brannstrom I.O."/>
            <person name="Guillou S."/>
            <person name="Cros-Aarteil S."/>
            <person name="Calhoun S."/>
            <person name="Haridas S."/>
            <person name="Kuo A."/>
            <person name="Pangilinan J."/>
            <person name="Riley R."/>
            <person name="Labutti K."/>
            <person name="Andreopoulos B."/>
            <person name="Lipzen A."/>
            <person name="Chen C."/>
            <person name="Yanf M."/>
            <person name="Daum C."/>
            <person name="Ng V."/>
            <person name="Clum A."/>
            <person name="Steindorff A."/>
            <person name="Ohm R."/>
            <person name="Martin F."/>
            <person name="Silar P."/>
            <person name="Natvig D."/>
            <person name="Lalanne C."/>
            <person name="Gautier V."/>
            <person name="Ament-Velasquez S.L."/>
            <person name="Kruys A."/>
            <person name="Hutchinson M.I."/>
            <person name="Powell A.J."/>
            <person name="Barry K."/>
            <person name="Miller A.N."/>
            <person name="Grigoriev I.V."/>
            <person name="Debuchy R."/>
            <person name="Gladieux P."/>
            <person name="Thoren M.H."/>
            <person name="Johannesson H."/>
        </authorList>
    </citation>
    <scope>NUCLEOTIDE SEQUENCE</scope>
    <source>
        <strain evidence="3">PSN324</strain>
    </source>
</reference>
<feature type="chain" id="PRO_5043911518" description="Endo-1,3(4)-beta-glucanase 1 carbohydrate binding domain-containing protein" evidence="1">
    <location>
        <begin position="24"/>
        <end position="265"/>
    </location>
</feature>
<feature type="domain" description="Endo-1,3(4)-beta-glucanase 1 carbohydrate binding" evidence="2">
    <location>
        <begin position="28"/>
        <end position="75"/>
    </location>
</feature>
<dbReference type="EMBL" id="MU864969">
    <property type="protein sequence ID" value="KAK4462646.1"/>
    <property type="molecule type" value="Genomic_DNA"/>
</dbReference>
<sequence>MSIRTILAALAAASTLLFSPALAEDHKKCGEATYLPSEYTCYNEKTLCPSQYGLPTKPCSGSGGCYPPEQFTCGEDGVLRDLPEATSPFTLSTWSVRTAYQNQILRACGGYLAFGANARQCTACTAAGGTNCGSYKNATVFLPDGKMSAAVPGHQYWYVDPSEGLLRYTPALSGNASANWNATVPYQQFAGVDVKVYENGFFIWQREGRSSNYWFACLVTLPGGTVSTARSWRLYSPLIPDMRGCELVRVVATAVDKNAGAYKYV</sequence>
<evidence type="ECO:0000313" key="4">
    <source>
        <dbReference type="Proteomes" id="UP001321749"/>
    </source>
</evidence>
<evidence type="ECO:0000256" key="1">
    <source>
        <dbReference type="SAM" id="SignalP"/>
    </source>
</evidence>
<protein>
    <recommendedName>
        <fullName evidence="2">Endo-1,3(4)-beta-glucanase 1 carbohydrate binding domain-containing protein</fullName>
    </recommendedName>
</protein>